<evidence type="ECO:0000313" key="3">
    <source>
        <dbReference type="EMBL" id="MFC5908997.1"/>
    </source>
</evidence>
<evidence type="ECO:0008006" key="5">
    <source>
        <dbReference type="Google" id="ProtNLM"/>
    </source>
</evidence>
<evidence type="ECO:0000313" key="4">
    <source>
        <dbReference type="Proteomes" id="UP001596174"/>
    </source>
</evidence>
<feature type="transmembrane region" description="Helical" evidence="2">
    <location>
        <begin position="135"/>
        <end position="164"/>
    </location>
</feature>
<dbReference type="EMBL" id="JBHSQJ010000071">
    <property type="protein sequence ID" value="MFC5908997.1"/>
    <property type="molecule type" value="Genomic_DNA"/>
</dbReference>
<dbReference type="Proteomes" id="UP001596174">
    <property type="component" value="Unassembled WGS sequence"/>
</dbReference>
<sequence length="222" mass="23125">MSRPDRRPVVRAACAATLTVVLLLGITPLWRWAVAAVPVQLAPAEIGTPLLLPPLRLVPLGGTGWTMLACEDFAALVLVLVVGAVMGRHIRVWRRSSRRHRLAAGWGALVLAGAVAGVFRGLVESRLTMSGPLGWAGYPFLGAVAGACWGAALGWAPGLAAALARPKYRLPDAHGGLPGVPLSAEVRPGPWDRPPRVVGPRAADGAAVSHGVNHPADHVTKP</sequence>
<evidence type="ECO:0000256" key="2">
    <source>
        <dbReference type="SAM" id="Phobius"/>
    </source>
</evidence>
<keyword evidence="2" id="KW-1133">Transmembrane helix</keyword>
<accession>A0ABW1G498</accession>
<evidence type="ECO:0000256" key="1">
    <source>
        <dbReference type="SAM" id="MobiDB-lite"/>
    </source>
</evidence>
<feature type="transmembrane region" description="Helical" evidence="2">
    <location>
        <begin position="65"/>
        <end position="90"/>
    </location>
</feature>
<reference evidence="4" key="1">
    <citation type="journal article" date="2019" name="Int. J. Syst. Evol. Microbiol.">
        <title>The Global Catalogue of Microorganisms (GCM) 10K type strain sequencing project: providing services to taxonomists for standard genome sequencing and annotation.</title>
        <authorList>
            <consortium name="The Broad Institute Genomics Platform"/>
            <consortium name="The Broad Institute Genome Sequencing Center for Infectious Disease"/>
            <person name="Wu L."/>
            <person name="Ma J."/>
        </authorList>
    </citation>
    <scope>NUCLEOTIDE SEQUENCE [LARGE SCALE GENOMIC DNA]</scope>
    <source>
        <strain evidence="4">JCM 4816</strain>
    </source>
</reference>
<dbReference type="InterPro" id="IPR006311">
    <property type="entry name" value="TAT_signal"/>
</dbReference>
<protein>
    <recommendedName>
        <fullName evidence="5">DUF2567 domain-containing protein</fullName>
    </recommendedName>
</protein>
<dbReference type="PROSITE" id="PS51318">
    <property type="entry name" value="TAT"/>
    <property type="match status" value="1"/>
</dbReference>
<organism evidence="3 4">
    <name type="scientific">Streptacidiphilus monticola</name>
    <dbReference type="NCBI Taxonomy" id="2161674"/>
    <lineage>
        <taxon>Bacteria</taxon>
        <taxon>Bacillati</taxon>
        <taxon>Actinomycetota</taxon>
        <taxon>Actinomycetes</taxon>
        <taxon>Kitasatosporales</taxon>
        <taxon>Streptomycetaceae</taxon>
        <taxon>Streptacidiphilus</taxon>
    </lineage>
</organism>
<comment type="caution">
    <text evidence="3">The sequence shown here is derived from an EMBL/GenBank/DDBJ whole genome shotgun (WGS) entry which is preliminary data.</text>
</comment>
<name>A0ABW1G498_9ACTN</name>
<keyword evidence="2" id="KW-0472">Membrane</keyword>
<keyword evidence="2" id="KW-0812">Transmembrane</keyword>
<feature type="region of interest" description="Disordered" evidence="1">
    <location>
        <begin position="185"/>
        <end position="222"/>
    </location>
</feature>
<dbReference type="RefSeq" id="WP_380584393.1">
    <property type="nucleotide sequence ID" value="NZ_JBHSQJ010000071.1"/>
</dbReference>
<keyword evidence="4" id="KW-1185">Reference proteome</keyword>
<gene>
    <name evidence="3" type="ORF">ACFP3V_17450</name>
</gene>
<feature type="transmembrane region" description="Helical" evidence="2">
    <location>
        <begin position="102"/>
        <end position="123"/>
    </location>
</feature>
<proteinExistence type="predicted"/>